<gene>
    <name evidence="8" type="ORF">PAXINDRAFT_169915</name>
</gene>
<dbReference type="AlphaFoldDB" id="A0A0C9U543"/>
<name>A0A0C9U543_PAXIN</name>
<evidence type="ECO:0000256" key="5">
    <source>
        <dbReference type="RuleBase" id="RU003829"/>
    </source>
</evidence>
<dbReference type="SUPFAM" id="SSF74788">
    <property type="entry name" value="Cullin repeat-like"/>
    <property type="match status" value="1"/>
</dbReference>
<dbReference type="FunFam" id="1.20.1310.10:FF:000002">
    <property type="entry name" value="cullin-3 isoform X1"/>
    <property type="match status" value="1"/>
</dbReference>
<dbReference type="HOGENOM" id="CLU_004747_7_3_1"/>
<dbReference type="PROSITE" id="PS50069">
    <property type="entry name" value="CULLIN_2"/>
    <property type="match status" value="1"/>
</dbReference>
<dbReference type="SUPFAM" id="SSF75632">
    <property type="entry name" value="Cullin homology domain"/>
    <property type="match status" value="1"/>
</dbReference>
<feature type="region of interest" description="Disordered" evidence="6">
    <location>
        <begin position="120"/>
        <end position="159"/>
    </location>
</feature>
<evidence type="ECO:0000256" key="4">
    <source>
        <dbReference type="PROSITE-ProRule" id="PRU00330"/>
    </source>
</evidence>
<dbReference type="EMBL" id="KN819344">
    <property type="protein sequence ID" value="KIJ14316.1"/>
    <property type="molecule type" value="Genomic_DNA"/>
</dbReference>
<keyword evidence="2" id="KW-1017">Isopeptide bond</keyword>
<dbReference type="Gene3D" id="1.10.10.10">
    <property type="entry name" value="Winged helix-like DNA-binding domain superfamily/Winged helix DNA-binding domain"/>
    <property type="match status" value="1"/>
</dbReference>
<dbReference type="Proteomes" id="UP000053647">
    <property type="component" value="Unassembled WGS sequence"/>
</dbReference>
<dbReference type="InterPro" id="IPR036317">
    <property type="entry name" value="Cullin_homology_sf"/>
</dbReference>
<evidence type="ECO:0000256" key="3">
    <source>
        <dbReference type="ARBA" id="ARBA00022843"/>
    </source>
</evidence>
<dbReference type="Pfam" id="PF00888">
    <property type="entry name" value="Cullin"/>
    <property type="match status" value="1"/>
</dbReference>
<evidence type="ECO:0000256" key="2">
    <source>
        <dbReference type="ARBA" id="ARBA00022499"/>
    </source>
</evidence>
<accession>A0A0C9U543</accession>
<keyword evidence="3" id="KW-0832">Ubl conjugation</keyword>
<dbReference type="InterPro" id="IPR045093">
    <property type="entry name" value="Cullin"/>
</dbReference>
<keyword evidence="9" id="KW-1185">Reference proteome</keyword>
<protein>
    <recommendedName>
        <fullName evidence="7">Cullin family profile domain-containing protein</fullName>
    </recommendedName>
</protein>
<feature type="compositionally biased region" description="Basic residues" evidence="6">
    <location>
        <begin position="1"/>
        <end position="16"/>
    </location>
</feature>
<evidence type="ECO:0000256" key="1">
    <source>
        <dbReference type="ARBA" id="ARBA00006019"/>
    </source>
</evidence>
<feature type="domain" description="Cullin family profile" evidence="7">
    <location>
        <begin position="213"/>
        <end position="444"/>
    </location>
</feature>
<comment type="similarity">
    <text evidence="1 4 5">Belongs to the cullin family.</text>
</comment>
<sequence>MAAARRSAKPKIRPPRKHESEVSPEETWNRLSKNIREIHKGLGCVVETGNPLRKILQQYLLTQNLSAILNMPNSGLDSMIDVHKVEDLNRLFRLFMTVPTGLPTLRRALKDSILRRGKEINQSSVNSDHAEDGEIDGDGADAGTTQAKGKGKGKARVQGGTPQTLTVALKWVQDVLDLNDKFDRLWKEAFEMNRDIESSFHEGFEDFINLNEKAPEFISLFIDENLKKGLKGKTDTEVDLVLDKTITVFRYITEKDAFERYYKNHLAKRLLFGRSVSDDAERGMLAKLKIECGYQFTQKLEGMFNDMKISHETMQAYRDYLENTPPPELELSVTVTTSTFWPMSHSASTCVLPELLTRACKSFEHFYLSRHSGRRLTWQPSLGNADVRVQFKSRKHDLNVSTFALVILLLFENIAGDEFLTYEELKSATLIPDSELQRHLQSLACAKYKILKKHPPGRDIDPSDSFSFNNDFTCPMQKIKISTVSVKVENTEERKETRERIDEERQYQTEACIVRIMKDRKRMTHNDLINEVTRQLAMRFQPNPQDIKKRIETLIDREYLERCEDRKSYNYLVRRSTVFPLHMVNLVLKA</sequence>
<dbReference type="InterPro" id="IPR016159">
    <property type="entry name" value="Cullin_repeat-like_dom_sf"/>
</dbReference>
<feature type="region of interest" description="Disordered" evidence="6">
    <location>
        <begin position="1"/>
        <end position="25"/>
    </location>
</feature>
<dbReference type="Gene3D" id="3.30.230.130">
    <property type="entry name" value="Cullin, Chain C, Domain 2"/>
    <property type="match status" value="1"/>
</dbReference>
<dbReference type="Pfam" id="PF26557">
    <property type="entry name" value="Cullin_AB"/>
    <property type="match status" value="1"/>
</dbReference>
<evidence type="ECO:0000259" key="7">
    <source>
        <dbReference type="PROSITE" id="PS50069"/>
    </source>
</evidence>
<dbReference type="SUPFAM" id="SSF46785">
    <property type="entry name" value="Winged helix' DNA-binding domain"/>
    <property type="match status" value="1"/>
</dbReference>
<dbReference type="InterPro" id="IPR019559">
    <property type="entry name" value="Cullin_neddylation_domain"/>
</dbReference>
<dbReference type="SMART" id="SM00182">
    <property type="entry name" value="CULLIN"/>
    <property type="match status" value="1"/>
</dbReference>
<dbReference type="InterPro" id="IPR001373">
    <property type="entry name" value="Cullin_N"/>
</dbReference>
<dbReference type="InterPro" id="IPR036390">
    <property type="entry name" value="WH_DNA-bd_sf"/>
</dbReference>
<evidence type="ECO:0000256" key="6">
    <source>
        <dbReference type="SAM" id="MobiDB-lite"/>
    </source>
</evidence>
<evidence type="ECO:0000313" key="9">
    <source>
        <dbReference type="Proteomes" id="UP000053647"/>
    </source>
</evidence>
<dbReference type="FunFam" id="1.10.10.10:FF:000014">
    <property type="entry name" value="Cullin 1"/>
    <property type="match status" value="1"/>
</dbReference>
<reference evidence="8 9" key="1">
    <citation type="submission" date="2014-06" db="EMBL/GenBank/DDBJ databases">
        <authorList>
            <consortium name="DOE Joint Genome Institute"/>
            <person name="Kuo A."/>
            <person name="Kohler A."/>
            <person name="Nagy L.G."/>
            <person name="Floudas D."/>
            <person name="Copeland A."/>
            <person name="Barry K.W."/>
            <person name="Cichocki N."/>
            <person name="Veneault-Fourrey C."/>
            <person name="LaButti K."/>
            <person name="Lindquist E.A."/>
            <person name="Lipzen A."/>
            <person name="Lundell T."/>
            <person name="Morin E."/>
            <person name="Murat C."/>
            <person name="Sun H."/>
            <person name="Tunlid A."/>
            <person name="Henrissat B."/>
            <person name="Grigoriev I.V."/>
            <person name="Hibbett D.S."/>
            <person name="Martin F."/>
            <person name="Nordberg H.P."/>
            <person name="Cantor M.N."/>
            <person name="Hua S.X."/>
        </authorList>
    </citation>
    <scope>NUCLEOTIDE SEQUENCE [LARGE SCALE GENOMIC DNA]</scope>
    <source>
        <strain evidence="8 9">ATCC 200175</strain>
    </source>
</reference>
<dbReference type="PANTHER" id="PTHR11932">
    <property type="entry name" value="CULLIN"/>
    <property type="match status" value="1"/>
</dbReference>
<evidence type="ECO:0000313" key="8">
    <source>
        <dbReference type="EMBL" id="KIJ14316.1"/>
    </source>
</evidence>
<dbReference type="InterPro" id="IPR036388">
    <property type="entry name" value="WH-like_DNA-bd_sf"/>
</dbReference>
<proteinExistence type="inferred from homology"/>
<dbReference type="SMART" id="SM00884">
    <property type="entry name" value="Cullin_Nedd8"/>
    <property type="match status" value="1"/>
</dbReference>
<organism evidence="8 9">
    <name type="scientific">Paxillus involutus ATCC 200175</name>
    <dbReference type="NCBI Taxonomy" id="664439"/>
    <lineage>
        <taxon>Eukaryota</taxon>
        <taxon>Fungi</taxon>
        <taxon>Dikarya</taxon>
        <taxon>Basidiomycota</taxon>
        <taxon>Agaricomycotina</taxon>
        <taxon>Agaricomycetes</taxon>
        <taxon>Agaricomycetidae</taxon>
        <taxon>Boletales</taxon>
        <taxon>Paxilineae</taxon>
        <taxon>Paxillaceae</taxon>
        <taxon>Paxillus</taxon>
    </lineage>
</organism>
<dbReference type="InterPro" id="IPR016158">
    <property type="entry name" value="Cullin_homology"/>
</dbReference>
<dbReference type="Pfam" id="PF10557">
    <property type="entry name" value="Cullin_Nedd8"/>
    <property type="match status" value="1"/>
</dbReference>
<dbReference type="Gene3D" id="1.20.1310.10">
    <property type="entry name" value="Cullin Repeats"/>
    <property type="match status" value="2"/>
</dbReference>
<dbReference type="InterPro" id="IPR059120">
    <property type="entry name" value="Cullin-like_AB"/>
</dbReference>
<dbReference type="GO" id="GO:0006511">
    <property type="term" value="P:ubiquitin-dependent protein catabolic process"/>
    <property type="evidence" value="ECO:0007669"/>
    <property type="project" value="InterPro"/>
</dbReference>
<dbReference type="GO" id="GO:0031625">
    <property type="term" value="F:ubiquitin protein ligase binding"/>
    <property type="evidence" value="ECO:0007669"/>
    <property type="project" value="InterPro"/>
</dbReference>
<reference evidence="9" key="2">
    <citation type="submission" date="2015-01" db="EMBL/GenBank/DDBJ databases">
        <title>Evolutionary Origins and Diversification of the Mycorrhizal Mutualists.</title>
        <authorList>
            <consortium name="DOE Joint Genome Institute"/>
            <consortium name="Mycorrhizal Genomics Consortium"/>
            <person name="Kohler A."/>
            <person name="Kuo A."/>
            <person name="Nagy L.G."/>
            <person name="Floudas D."/>
            <person name="Copeland A."/>
            <person name="Barry K.W."/>
            <person name="Cichocki N."/>
            <person name="Veneault-Fourrey C."/>
            <person name="LaButti K."/>
            <person name="Lindquist E.A."/>
            <person name="Lipzen A."/>
            <person name="Lundell T."/>
            <person name="Morin E."/>
            <person name="Murat C."/>
            <person name="Riley R."/>
            <person name="Ohm R."/>
            <person name="Sun H."/>
            <person name="Tunlid A."/>
            <person name="Henrissat B."/>
            <person name="Grigoriev I.V."/>
            <person name="Hibbett D.S."/>
            <person name="Martin F."/>
        </authorList>
    </citation>
    <scope>NUCLEOTIDE SEQUENCE [LARGE SCALE GENOMIC DNA]</scope>
    <source>
        <strain evidence="9">ATCC 200175</strain>
    </source>
</reference>
<dbReference type="OrthoDB" id="27073at2759"/>